<evidence type="ECO:0000313" key="3">
    <source>
        <dbReference type="EMBL" id="PXV59445.1"/>
    </source>
</evidence>
<dbReference type="InterPro" id="IPR046692">
    <property type="entry name" value="DUF6562"/>
</dbReference>
<protein>
    <recommendedName>
        <fullName evidence="2">DUF6562 domain-containing protein</fullName>
    </recommendedName>
</protein>
<dbReference type="Gene3D" id="2.160.20.10">
    <property type="entry name" value="Single-stranded right-handed beta-helix, Pectin lyase-like"/>
    <property type="match status" value="1"/>
</dbReference>
<dbReference type="SUPFAM" id="SSF51126">
    <property type="entry name" value="Pectin lyase-like"/>
    <property type="match status" value="1"/>
</dbReference>
<feature type="domain" description="DUF6562" evidence="2">
    <location>
        <begin position="64"/>
        <end position="330"/>
    </location>
</feature>
<keyword evidence="1" id="KW-0732">Signal</keyword>
<dbReference type="InterPro" id="IPR011050">
    <property type="entry name" value="Pectin_lyase_fold/virulence"/>
</dbReference>
<feature type="signal peptide" evidence="1">
    <location>
        <begin position="1"/>
        <end position="22"/>
    </location>
</feature>
<accession>A0A2V3PKH8</accession>
<reference evidence="3 4" key="1">
    <citation type="submission" date="2018-03" db="EMBL/GenBank/DDBJ databases">
        <title>Genomic Encyclopedia of Archaeal and Bacterial Type Strains, Phase II (KMG-II): from individual species to whole genera.</title>
        <authorList>
            <person name="Goeker M."/>
        </authorList>
    </citation>
    <scope>NUCLEOTIDE SEQUENCE [LARGE SCALE GENOMIC DNA]</scope>
    <source>
        <strain evidence="3 4">DSM 100214</strain>
    </source>
</reference>
<dbReference type="InterPro" id="IPR012334">
    <property type="entry name" value="Pectin_lyas_fold"/>
</dbReference>
<evidence type="ECO:0000259" key="2">
    <source>
        <dbReference type="Pfam" id="PF20200"/>
    </source>
</evidence>
<dbReference type="OrthoDB" id="1089732at2"/>
<gene>
    <name evidence="3" type="ORF">CLV62_13517</name>
</gene>
<dbReference type="AlphaFoldDB" id="A0A2V3PKH8"/>
<dbReference type="RefSeq" id="WP_110312294.1">
    <property type="nucleotide sequence ID" value="NZ_QICL01000035.1"/>
</dbReference>
<dbReference type="Pfam" id="PF20200">
    <property type="entry name" value="DUF6562"/>
    <property type="match status" value="1"/>
</dbReference>
<comment type="caution">
    <text evidence="3">The sequence shown here is derived from an EMBL/GenBank/DDBJ whole genome shotgun (WGS) entry which is preliminary data.</text>
</comment>
<feature type="chain" id="PRO_5015891885" description="DUF6562 domain-containing protein" evidence="1">
    <location>
        <begin position="23"/>
        <end position="597"/>
    </location>
</feature>
<sequence>MKKKSFLILASLAALWSCNNEDALENAAGGNQVVRVSVAAQLPPSSAVGTYALNAGSQNSGIDNVDPNTYMLRYQLEIRDVTDGDKVIYKEKLVQGIAAGTKQTSFTADLIKGKEYRFVLWADITLKTAPQADHFYKTSDAVLGLGNIELDADKFTVNDEAKDAFFVSELKTVSGTSIGLTLQRPLGKIRFIATDYKLVSAKDKPSVISLSGARYYSTNTTVYTRFNAVTGDVDKTAALATAAKTKAVINTAVANSDGTLTMFWDYAFAPKAEQVRLGFTVDYTLSAKCSKSYTQDAILIERNKLTTVRGSVFSVSQKIDVTIDDDFTGALTADNQKIHIGQTPYADIATAMTAAQAGETIELLEGVYAEDVTLKAGVSIQGAGKLSVITGYIKAASNSTLKDFTSSYMGKTLSTGTSTRTALAVSGTGVTVDNVIFEIPATGHSFTGGTKPEAIVTTTGGFIFKNSVISEPYWKGIYLNTGQNVQILNNRFNNINPFSTDVFDASMTVTGNTFIRSGFYDTRMPHITAPTALTNDVANWPAGLKELVGQIKESNTWTESGSSTGIGASAGHYSKAVKINSFYVGKPGLDPAGWIFK</sequence>
<proteinExistence type="predicted"/>
<name>A0A2V3PKH8_9BACT</name>
<dbReference type="Proteomes" id="UP000247973">
    <property type="component" value="Unassembled WGS sequence"/>
</dbReference>
<evidence type="ECO:0000313" key="4">
    <source>
        <dbReference type="Proteomes" id="UP000247973"/>
    </source>
</evidence>
<dbReference type="EMBL" id="QICL01000035">
    <property type="protein sequence ID" value="PXV59445.1"/>
    <property type="molecule type" value="Genomic_DNA"/>
</dbReference>
<evidence type="ECO:0000256" key="1">
    <source>
        <dbReference type="SAM" id="SignalP"/>
    </source>
</evidence>
<organism evidence="3 4">
    <name type="scientific">Dysgonomonas alginatilytica</name>
    <dbReference type="NCBI Taxonomy" id="1605892"/>
    <lineage>
        <taxon>Bacteria</taxon>
        <taxon>Pseudomonadati</taxon>
        <taxon>Bacteroidota</taxon>
        <taxon>Bacteroidia</taxon>
        <taxon>Bacteroidales</taxon>
        <taxon>Dysgonomonadaceae</taxon>
        <taxon>Dysgonomonas</taxon>
    </lineage>
</organism>
<keyword evidence="4" id="KW-1185">Reference proteome</keyword>